<evidence type="ECO:0000313" key="3">
    <source>
        <dbReference type="Proteomes" id="UP000799764"/>
    </source>
</evidence>
<dbReference type="Proteomes" id="UP000799764">
    <property type="component" value="Unassembled WGS sequence"/>
</dbReference>
<protein>
    <submittedName>
        <fullName evidence="2">Uncharacterized protein</fullName>
    </submittedName>
</protein>
<keyword evidence="1" id="KW-0732">Signal</keyword>
<dbReference type="EMBL" id="MU001499">
    <property type="protein sequence ID" value="KAF2445564.1"/>
    <property type="molecule type" value="Genomic_DNA"/>
</dbReference>
<name>A0A9P4UBG5_9PLEO</name>
<organism evidence="2 3">
    <name type="scientific">Karstenula rhodostoma CBS 690.94</name>
    <dbReference type="NCBI Taxonomy" id="1392251"/>
    <lineage>
        <taxon>Eukaryota</taxon>
        <taxon>Fungi</taxon>
        <taxon>Dikarya</taxon>
        <taxon>Ascomycota</taxon>
        <taxon>Pezizomycotina</taxon>
        <taxon>Dothideomycetes</taxon>
        <taxon>Pleosporomycetidae</taxon>
        <taxon>Pleosporales</taxon>
        <taxon>Massarineae</taxon>
        <taxon>Didymosphaeriaceae</taxon>
        <taxon>Karstenula</taxon>
    </lineage>
</organism>
<evidence type="ECO:0000256" key="1">
    <source>
        <dbReference type="SAM" id="SignalP"/>
    </source>
</evidence>
<feature type="signal peptide" evidence="1">
    <location>
        <begin position="1"/>
        <end position="21"/>
    </location>
</feature>
<evidence type="ECO:0000313" key="2">
    <source>
        <dbReference type="EMBL" id="KAF2445564.1"/>
    </source>
</evidence>
<comment type="caution">
    <text evidence="2">The sequence shown here is derived from an EMBL/GenBank/DDBJ whole genome shotgun (WGS) entry which is preliminary data.</text>
</comment>
<sequence length="209" mass="22668">MRLSAWAALSLASFWQCSILGHGNEAGEKLRCRLFRTCAGSHGLWHRKDGRNVWRANRPMQQRVVRIQETRRSGSDPAVADSVCNAQEDAHGCGKGRRSPSHNHVSGTVPGVGKRILLHCMAFGHGGQAGDLWRHGFPWAWPHSRTRAVYGTRHDQAALDARVGGSVLGVGRAPIWMGEPEDAWASARLCLSSAGSRPRIDAIAPAADG</sequence>
<accession>A0A9P4UBG5</accession>
<dbReference type="AlphaFoldDB" id="A0A9P4UBG5"/>
<feature type="chain" id="PRO_5040511968" evidence="1">
    <location>
        <begin position="22"/>
        <end position="209"/>
    </location>
</feature>
<gene>
    <name evidence="2" type="ORF">P171DRAFT_443208</name>
</gene>
<reference evidence="2" key="1">
    <citation type="journal article" date="2020" name="Stud. Mycol.">
        <title>101 Dothideomycetes genomes: a test case for predicting lifestyles and emergence of pathogens.</title>
        <authorList>
            <person name="Haridas S."/>
            <person name="Albert R."/>
            <person name="Binder M."/>
            <person name="Bloem J."/>
            <person name="Labutti K."/>
            <person name="Salamov A."/>
            <person name="Andreopoulos B."/>
            <person name="Baker S."/>
            <person name="Barry K."/>
            <person name="Bills G."/>
            <person name="Bluhm B."/>
            <person name="Cannon C."/>
            <person name="Castanera R."/>
            <person name="Culley D."/>
            <person name="Daum C."/>
            <person name="Ezra D."/>
            <person name="Gonzalez J."/>
            <person name="Henrissat B."/>
            <person name="Kuo A."/>
            <person name="Liang C."/>
            <person name="Lipzen A."/>
            <person name="Lutzoni F."/>
            <person name="Magnuson J."/>
            <person name="Mondo S."/>
            <person name="Nolan M."/>
            <person name="Ohm R."/>
            <person name="Pangilinan J."/>
            <person name="Park H.-J."/>
            <person name="Ramirez L."/>
            <person name="Alfaro M."/>
            <person name="Sun H."/>
            <person name="Tritt A."/>
            <person name="Yoshinaga Y."/>
            <person name="Zwiers L.-H."/>
            <person name="Turgeon B."/>
            <person name="Goodwin S."/>
            <person name="Spatafora J."/>
            <person name="Crous P."/>
            <person name="Grigoriev I."/>
        </authorList>
    </citation>
    <scope>NUCLEOTIDE SEQUENCE</scope>
    <source>
        <strain evidence="2">CBS 690.94</strain>
    </source>
</reference>
<keyword evidence="3" id="KW-1185">Reference proteome</keyword>
<proteinExistence type="predicted"/>